<accession>G2FIW1</accession>
<name>G2FIW1_9GAMM</name>
<protein>
    <recommendedName>
        <fullName evidence="6">Cytochrome c domain-containing protein</fullName>
    </recommendedName>
</protein>
<dbReference type="eggNOG" id="COG2931">
    <property type="taxonomic scope" value="Bacteria"/>
</dbReference>
<evidence type="ECO:0000313" key="7">
    <source>
        <dbReference type="EMBL" id="EGW53231.1"/>
    </source>
</evidence>
<evidence type="ECO:0000313" key="8">
    <source>
        <dbReference type="Proteomes" id="UP000005167"/>
    </source>
</evidence>
<evidence type="ECO:0000256" key="5">
    <source>
        <dbReference type="SAM" id="MobiDB-lite"/>
    </source>
</evidence>
<dbReference type="SUPFAM" id="SSF46626">
    <property type="entry name" value="Cytochrome c"/>
    <property type="match status" value="1"/>
</dbReference>
<gene>
    <name evidence="7" type="ORF">TevJSym_bh00010</name>
</gene>
<sequence length="434" mass="44274">MVGATVTIRDRNLEVIATTTSDQQASFNFTGEIADSAFPLIVEATYGIDLVTNAEPDFILSGVLMDATATRVNLTPHTTMIVKSAMAMEGGLTAENLAIATEAVTSKLNFGLDTSTVADPMTSAVTNDNITEVVLSSEVFGEMARRSAYWIGGNVTEDDIFAALAADLSDSALDGKGAPGTVPRYTAIAHIVSAQVLIEAMVDGLQVHNQPASNALDDAIAQVLGTADRSLHRSVREIRANRLMLAQARAALAAAQAIDPSIPLGDLLTVLAELQNAANTSNLSETISNAGGNSSLSNGLGQTISIVSNASSSSVSHVNQVASGTNNASNSGNGPHESSVARGSELYAQQCAACHGSDPANGSRNIARGTSANSITGTHNYVDNGDAQAIAAYISNATKAGNNTSSATTDAGGSSGSSGSSSGSTQPPPLQYKV</sequence>
<evidence type="ECO:0000256" key="4">
    <source>
        <dbReference type="PROSITE-ProRule" id="PRU00433"/>
    </source>
</evidence>
<keyword evidence="8" id="KW-1185">Reference proteome</keyword>
<evidence type="ECO:0000256" key="1">
    <source>
        <dbReference type="ARBA" id="ARBA00022617"/>
    </source>
</evidence>
<dbReference type="GO" id="GO:0046872">
    <property type="term" value="F:metal ion binding"/>
    <property type="evidence" value="ECO:0007669"/>
    <property type="project" value="UniProtKB-KW"/>
</dbReference>
<keyword evidence="1 4" id="KW-0349">Heme</keyword>
<dbReference type="GO" id="GO:0020037">
    <property type="term" value="F:heme binding"/>
    <property type="evidence" value="ECO:0007669"/>
    <property type="project" value="InterPro"/>
</dbReference>
<comment type="caution">
    <text evidence="7">The sequence shown here is derived from an EMBL/GenBank/DDBJ whole genome shotgun (WGS) entry which is preliminary data.</text>
</comment>
<evidence type="ECO:0000259" key="6">
    <source>
        <dbReference type="PROSITE" id="PS51007"/>
    </source>
</evidence>
<dbReference type="InterPro" id="IPR009056">
    <property type="entry name" value="Cyt_c-like_dom"/>
</dbReference>
<evidence type="ECO:0000256" key="3">
    <source>
        <dbReference type="ARBA" id="ARBA00023004"/>
    </source>
</evidence>
<dbReference type="Pfam" id="PF00034">
    <property type="entry name" value="Cytochrom_C"/>
    <property type="match status" value="1"/>
</dbReference>
<keyword evidence="3 4" id="KW-0408">Iron</keyword>
<dbReference type="GO" id="GO:0009055">
    <property type="term" value="F:electron transfer activity"/>
    <property type="evidence" value="ECO:0007669"/>
    <property type="project" value="InterPro"/>
</dbReference>
<feature type="region of interest" description="Disordered" evidence="5">
    <location>
        <begin position="317"/>
        <end position="341"/>
    </location>
</feature>
<dbReference type="Proteomes" id="UP000005167">
    <property type="component" value="Unassembled WGS sequence"/>
</dbReference>
<dbReference type="Gene3D" id="1.10.760.10">
    <property type="entry name" value="Cytochrome c-like domain"/>
    <property type="match status" value="1"/>
</dbReference>
<dbReference type="EMBL" id="AFZB01000034">
    <property type="protein sequence ID" value="EGW53231.1"/>
    <property type="molecule type" value="Genomic_DNA"/>
</dbReference>
<organism evidence="7 8">
    <name type="scientific">endosymbiont of Tevnia jerichonana</name>
    <name type="common">vent Tica</name>
    <dbReference type="NCBI Taxonomy" id="1049564"/>
    <lineage>
        <taxon>Bacteria</taxon>
        <taxon>Pseudomonadati</taxon>
        <taxon>Pseudomonadota</taxon>
        <taxon>Gammaproteobacteria</taxon>
        <taxon>sulfur-oxidizing symbionts</taxon>
    </lineage>
</organism>
<proteinExistence type="predicted"/>
<feature type="compositionally biased region" description="Low complexity" evidence="5">
    <location>
        <begin position="317"/>
        <end position="334"/>
    </location>
</feature>
<keyword evidence="2 4" id="KW-0479">Metal-binding</keyword>
<feature type="domain" description="Cytochrome c" evidence="6">
    <location>
        <begin position="338"/>
        <end position="434"/>
    </location>
</feature>
<evidence type="ECO:0000256" key="2">
    <source>
        <dbReference type="ARBA" id="ARBA00022723"/>
    </source>
</evidence>
<dbReference type="InterPro" id="IPR036909">
    <property type="entry name" value="Cyt_c-like_dom_sf"/>
</dbReference>
<reference evidence="7 8" key="1">
    <citation type="journal article" date="2011" name="ISME J.">
        <title>The endosymbionts of the deep-sea tubeworms Riftia pachyptila and Tevnia jerichonana share an identical physiology as revealed by proteogenomic analyses.</title>
        <authorList>
            <person name="Gardebrecht A."/>
            <person name="Markert S."/>
            <person name="Felbeck H."/>
            <person name="Thuermer A."/>
            <person name="Albrecht D."/>
            <person name="Wollherr A."/>
            <person name="Kabisch J."/>
            <person name="Lehmann R."/>
            <person name="Daniel R."/>
            <person name="Liesegang H."/>
            <person name="Hecker M."/>
            <person name="Sievert S.M."/>
            <person name="Schweder T."/>
        </authorList>
    </citation>
    <scope>NUCLEOTIDE SEQUENCE [LARGE SCALE GENOMIC DNA]</scope>
</reference>
<dbReference type="AlphaFoldDB" id="G2FIW1"/>
<feature type="region of interest" description="Disordered" evidence="5">
    <location>
        <begin position="401"/>
        <end position="434"/>
    </location>
</feature>
<dbReference type="PROSITE" id="PS51007">
    <property type="entry name" value="CYTC"/>
    <property type="match status" value="1"/>
</dbReference>
<feature type="compositionally biased region" description="Low complexity" evidence="5">
    <location>
        <begin position="404"/>
        <end position="425"/>
    </location>
</feature>